<reference evidence="1 2" key="1">
    <citation type="journal article" date="2015" name="BMC Genomics">
        <title>Genome mining reveals unlocked bioactive potential of marine Gram-negative bacteria.</title>
        <authorList>
            <person name="Machado H."/>
            <person name="Sonnenschein E.C."/>
            <person name="Melchiorsen J."/>
            <person name="Gram L."/>
        </authorList>
    </citation>
    <scope>NUCLEOTIDE SEQUENCE [LARGE SCALE GENOMIC DNA]</scope>
    <source>
        <strain evidence="1 2">S4054</strain>
    </source>
</reference>
<dbReference type="EMBL" id="AUXW01000203">
    <property type="protein sequence ID" value="KKE80967.1"/>
    <property type="molecule type" value="Genomic_DNA"/>
</dbReference>
<organism evidence="1 2">
    <name type="scientific">Pseudoalteromonas luteoviolacea S4054</name>
    <dbReference type="NCBI Taxonomy" id="1129367"/>
    <lineage>
        <taxon>Bacteria</taxon>
        <taxon>Pseudomonadati</taxon>
        <taxon>Pseudomonadota</taxon>
        <taxon>Gammaproteobacteria</taxon>
        <taxon>Alteromonadales</taxon>
        <taxon>Pseudoalteromonadaceae</taxon>
        <taxon>Pseudoalteromonas</taxon>
    </lineage>
</organism>
<sequence>MFLIKVAGIDFAKYVFSIHGVNEHGKCKLRKTVKRSKL</sequence>
<evidence type="ECO:0000313" key="2">
    <source>
        <dbReference type="Proteomes" id="UP000033434"/>
    </source>
</evidence>
<name>A0A0F6A427_9GAMM</name>
<evidence type="ECO:0000313" key="1">
    <source>
        <dbReference type="EMBL" id="KKE80967.1"/>
    </source>
</evidence>
<dbReference type="PATRIC" id="fig|1129367.4.peg.5213"/>
<protein>
    <submittedName>
        <fullName evidence="1">Uncharacterized protein</fullName>
    </submittedName>
</protein>
<proteinExistence type="predicted"/>
<comment type="caution">
    <text evidence="1">The sequence shown here is derived from an EMBL/GenBank/DDBJ whole genome shotgun (WGS) entry which is preliminary data.</text>
</comment>
<gene>
    <name evidence="1" type="ORF">N479_23965</name>
</gene>
<dbReference type="AlphaFoldDB" id="A0A0F6A427"/>
<dbReference type="Proteomes" id="UP000033434">
    <property type="component" value="Unassembled WGS sequence"/>
</dbReference>
<accession>A0A0F6A427</accession>